<dbReference type="AlphaFoldDB" id="A0A9P0NUV4"/>
<evidence type="ECO:0000313" key="3">
    <source>
        <dbReference type="Proteomes" id="UP001152888"/>
    </source>
</evidence>
<sequence>MIRCKGLLDNDKNCKERQINSTTAKLVKYSIDNETEDMESRCSKQRAANTMRKYIERIIEIPDREDGRSTQQDAEDPIKGALHKNDRR</sequence>
<dbReference type="Proteomes" id="UP001152888">
    <property type="component" value="Unassembled WGS sequence"/>
</dbReference>
<gene>
    <name evidence="2" type="ORF">ACAOBT_LOCUS828</name>
</gene>
<proteinExistence type="predicted"/>
<organism evidence="2 3">
    <name type="scientific">Acanthoscelides obtectus</name>
    <name type="common">Bean weevil</name>
    <name type="synonym">Bruchus obtectus</name>
    <dbReference type="NCBI Taxonomy" id="200917"/>
    <lineage>
        <taxon>Eukaryota</taxon>
        <taxon>Metazoa</taxon>
        <taxon>Ecdysozoa</taxon>
        <taxon>Arthropoda</taxon>
        <taxon>Hexapoda</taxon>
        <taxon>Insecta</taxon>
        <taxon>Pterygota</taxon>
        <taxon>Neoptera</taxon>
        <taxon>Endopterygota</taxon>
        <taxon>Coleoptera</taxon>
        <taxon>Polyphaga</taxon>
        <taxon>Cucujiformia</taxon>
        <taxon>Chrysomeloidea</taxon>
        <taxon>Chrysomelidae</taxon>
        <taxon>Bruchinae</taxon>
        <taxon>Bruchini</taxon>
        <taxon>Acanthoscelides</taxon>
    </lineage>
</organism>
<evidence type="ECO:0000256" key="1">
    <source>
        <dbReference type="SAM" id="MobiDB-lite"/>
    </source>
</evidence>
<dbReference type="EMBL" id="CAKOFQ010006656">
    <property type="protein sequence ID" value="CAH1954932.1"/>
    <property type="molecule type" value="Genomic_DNA"/>
</dbReference>
<comment type="caution">
    <text evidence="2">The sequence shown here is derived from an EMBL/GenBank/DDBJ whole genome shotgun (WGS) entry which is preliminary data.</text>
</comment>
<keyword evidence="3" id="KW-1185">Reference proteome</keyword>
<feature type="region of interest" description="Disordered" evidence="1">
    <location>
        <begin position="60"/>
        <end position="88"/>
    </location>
</feature>
<reference evidence="2" key="1">
    <citation type="submission" date="2022-03" db="EMBL/GenBank/DDBJ databases">
        <authorList>
            <person name="Sayadi A."/>
        </authorList>
    </citation>
    <scope>NUCLEOTIDE SEQUENCE</scope>
</reference>
<evidence type="ECO:0000313" key="2">
    <source>
        <dbReference type="EMBL" id="CAH1954932.1"/>
    </source>
</evidence>
<protein>
    <submittedName>
        <fullName evidence="2">Uncharacterized protein</fullName>
    </submittedName>
</protein>
<accession>A0A9P0NUV4</accession>
<name>A0A9P0NUV4_ACAOB</name>